<dbReference type="Pfam" id="PF20151">
    <property type="entry name" value="DUF6533"/>
    <property type="match status" value="1"/>
</dbReference>
<sequence>MSIDGFTPAEISNITSQYRIITYTYAAAITLVVYDSLILFRREVDYIYSGPRSLVKWIYVLVKMMGLIMFSHDFFTYFTTHNEPTVLGEAVDLWLSFRSWGYSDHQDPPRHEVAGTLSKS</sequence>
<evidence type="ECO:0000313" key="4">
    <source>
        <dbReference type="Proteomes" id="UP000807342"/>
    </source>
</evidence>
<protein>
    <recommendedName>
        <fullName evidence="2">DUF6533 domain-containing protein</fullName>
    </recommendedName>
</protein>
<dbReference type="Proteomes" id="UP000807342">
    <property type="component" value="Unassembled WGS sequence"/>
</dbReference>
<name>A0A9P6C4I8_9AGAR</name>
<keyword evidence="1" id="KW-0472">Membrane</keyword>
<dbReference type="EMBL" id="MU151079">
    <property type="protein sequence ID" value="KAF9451851.1"/>
    <property type="molecule type" value="Genomic_DNA"/>
</dbReference>
<feature type="domain" description="DUF6533" evidence="2">
    <location>
        <begin position="23"/>
        <end position="68"/>
    </location>
</feature>
<organism evidence="3 4">
    <name type="scientific">Macrolepiota fuliginosa MF-IS2</name>
    <dbReference type="NCBI Taxonomy" id="1400762"/>
    <lineage>
        <taxon>Eukaryota</taxon>
        <taxon>Fungi</taxon>
        <taxon>Dikarya</taxon>
        <taxon>Basidiomycota</taxon>
        <taxon>Agaricomycotina</taxon>
        <taxon>Agaricomycetes</taxon>
        <taxon>Agaricomycetidae</taxon>
        <taxon>Agaricales</taxon>
        <taxon>Agaricineae</taxon>
        <taxon>Agaricaceae</taxon>
        <taxon>Macrolepiota</taxon>
    </lineage>
</organism>
<dbReference type="InterPro" id="IPR045340">
    <property type="entry name" value="DUF6533"/>
</dbReference>
<gene>
    <name evidence="3" type="ORF">P691DRAFT_301315</name>
</gene>
<keyword evidence="1" id="KW-0812">Transmembrane</keyword>
<evidence type="ECO:0000259" key="2">
    <source>
        <dbReference type="Pfam" id="PF20151"/>
    </source>
</evidence>
<keyword evidence="1" id="KW-1133">Transmembrane helix</keyword>
<evidence type="ECO:0000256" key="1">
    <source>
        <dbReference type="SAM" id="Phobius"/>
    </source>
</evidence>
<proteinExistence type="predicted"/>
<evidence type="ECO:0000313" key="3">
    <source>
        <dbReference type="EMBL" id="KAF9451851.1"/>
    </source>
</evidence>
<feature type="transmembrane region" description="Helical" evidence="1">
    <location>
        <begin position="60"/>
        <end position="78"/>
    </location>
</feature>
<reference evidence="3" key="1">
    <citation type="submission" date="2020-11" db="EMBL/GenBank/DDBJ databases">
        <authorList>
            <consortium name="DOE Joint Genome Institute"/>
            <person name="Ahrendt S."/>
            <person name="Riley R."/>
            <person name="Andreopoulos W."/>
            <person name="Labutti K."/>
            <person name="Pangilinan J."/>
            <person name="Ruiz-Duenas F.J."/>
            <person name="Barrasa J.M."/>
            <person name="Sanchez-Garcia M."/>
            <person name="Camarero S."/>
            <person name="Miyauchi S."/>
            <person name="Serrano A."/>
            <person name="Linde D."/>
            <person name="Babiker R."/>
            <person name="Drula E."/>
            <person name="Ayuso-Fernandez I."/>
            <person name="Pacheco R."/>
            <person name="Padilla G."/>
            <person name="Ferreira P."/>
            <person name="Barriuso J."/>
            <person name="Kellner H."/>
            <person name="Castanera R."/>
            <person name="Alfaro M."/>
            <person name="Ramirez L."/>
            <person name="Pisabarro A.G."/>
            <person name="Kuo A."/>
            <person name="Tritt A."/>
            <person name="Lipzen A."/>
            <person name="He G."/>
            <person name="Yan M."/>
            <person name="Ng V."/>
            <person name="Cullen D."/>
            <person name="Martin F."/>
            <person name="Rosso M.-N."/>
            <person name="Henrissat B."/>
            <person name="Hibbett D."/>
            <person name="Martinez A.T."/>
            <person name="Grigoriev I.V."/>
        </authorList>
    </citation>
    <scope>NUCLEOTIDE SEQUENCE</scope>
    <source>
        <strain evidence="3">MF-IS2</strain>
    </source>
</reference>
<dbReference type="OrthoDB" id="2952413at2759"/>
<keyword evidence="4" id="KW-1185">Reference proteome</keyword>
<comment type="caution">
    <text evidence="3">The sequence shown here is derived from an EMBL/GenBank/DDBJ whole genome shotgun (WGS) entry which is preliminary data.</text>
</comment>
<dbReference type="AlphaFoldDB" id="A0A9P6C4I8"/>
<feature type="transmembrane region" description="Helical" evidence="1">
    <location>
        <begin position="20"/>
        <end position="40"/>
    </location>
</feature>
<accession>A0A9P6C4I8</accession>